<protein>
    <submittedName>
        <fullName evidence="1">Cof subfamily protein (Haloacid dehalogenase superfamily)</fullName>
    </submittedName>
</protein>
<name>A0ABU0E1I6_9FIRM</name>
<dbReference type="RefSeq" id="WP_307406885.1">
    <property type="nucleotide sequence ID" value="NZ_JAUSUR010000002.1"/>
</dbReference>
<sequence>MKLLVSDYDGTISIDGEVSKKTIDKLRQWVEAGNLFVLATGRSLNITTGIIEKDQLPVDYIICNNGSVTYDANYKVINESTLSMDIVNMIINDSTIQNSHYFVISEEKERYLLEGYQEGKETINYYTKILKRKDLNDLHVYAIDTRYDTAEIMKKKETILRDKYDGIASINPNIETIDFTPLGVTKDSAVQKIVKKYKDLESIIAVGDGLNDLIMIENNIGYTMEWATQEIKDKAIGVITSIDEILDKYM</sequence>
<organism evidence="1 2">
    <name type="scientific">Breznakia pachnodae</name>
    <dbReference type="NCBI Taxonomy" id="265178"/>
    <lineage>
        <taxon>Bacteria</taxon>
        <taxon>Bacillati</taxon>
        <taxon>Bacillota</taxon>
        <taxon>Erysipelotrichia</taxon>
        <taxon>Erysipelotrichales</taxon>
        <taxon>Erysipelotrichaceae</taxon>
        <taxon>Breznakia</taxon>
    </lineage>
</organism>
<dbReference type="InterPro" id="IPR023214">
    <property type="entry name" value="HAD_sf"/>
</dbReference>
<evidence type="ECO:0000313" key="2">
    <source>
        <dbReference type="Proteomes" id="UP001230220"/>
    </source>
</evidence>
<keyword evidence="2" id="KW-1185">Reference proteome</keyword>
<dbReference type="NCBIfam" id="TIGR01484">
    <property type="entry name" value="HAD-SF-IIB"/>
    <property type="match status" value="1"/>
</dbReference>
<dbReference type="InterPro" id="IPR036412">
    <property type="entry name" value="HAD-like_sf"/>
</dbReference>
<dbReference type="EMBL" id="JAUSUR010000002">
    <property type="protein sequence ID" value="MDQ0360751.1"/>
    <property type="molecule type" value="Genomic_DNA"/>
</dbReference>
<dbReference type="SUPFAM" id="SSF56784">
    <property type="entry name" value="HAD-like"/>
    <property type="match status" value="1"/>
</dbReference>
<comment type="caution">
    <text evidence="1">The sequence shown here is derived from an EMBL/GenBank/DDBJ whole genome shotgun (WGS) entry which is preliminary data.</text>
</comment>
<reference evidence="1 2" key="1">
    <citation type="submission" date="2023-07" db="EMBL/GenBank/DDBJ databases">
        <title>Genomic Encyclopedia of Type Strains, Phase IV (KMG-IV): sequencing the most valuable type-strain genomes for metagenomic binning, comparative biology and taxonomic classification.</title>
        <authorList>
            <person name="Goeker M."/>
        </authorList>
    </citation>
    <scope>NUCLEOTIDE SEQUENCE [LARGE SCALE GENOMIC DNA]</scope>
    <source>
        <strain evidence="1 2">DSM 16784</strain>
    </source>
</reference>
<accession>A0ABU0E1I6</accession>
<dbReference type="Gene3D" id="3.40.50.1000">
    <property type="entry name" value="HAD superfamily/HAD-like"/>
    <property type="match status" value="1"/>
</dbReference>
<evidence type="ECO:0000313" key="1">
    <source>
        <dbReference type="EMBL" id="MDQ0360751.1"/>
    </source>
</evidence>
<proteinExistence type="predicted"/>
<gene>
    <name evidence="1" type="ORF">J2S15_001496</name>
</gene>
<dbReference type="Gene3D" id="3.30.1240.10">
    <property type="match status" value="1"/>
</dbReference>
<dbReference type="PANTHER" id="PTHR10000:SF8">
    <property type="entry name" value="HAD SUPERFAMILY HYDROLASE-LIKE, TYPE 3"/>
    <property type="match status" value="1"/>
</dbReference>
<dbReference type="Pfam" id="PF08282">
    <property type="entry name" value="Hydrolase_3"/>
    <property type="match status" value="1"/>
</dbReference>
<dbReference type="PANTHER" id="PTHR10000">
    <property type="entry name" value="PHOSPHOSERINE PHOSPHATASE"/>
    <property type="match status" value="1"/>
</dbReference>
<dbReference type="InterPro" id="IPR006379">
    <property type="entry name" value="HAD-SF_hydro_IIB"/>
</dbReference>
<dbReference type="Proteomes" id="UP001230220">
    <property type="component" value="Unassembled WGS sequence"/>
</dbReference>